<dbReference type="Gramene" id="TraesLDM6D03G03650170.1">
    <property type="protein sequence ID" value="TraesLDM6D03G03650170.1"/>
    <property type="gene ID" value="TraesLDM6D03G03650170"/>
</dbReference>
<keyword evidence="3" id="KW-1185">Reference proteome</keyword>
<proteinExistence type="predicted"/>
<sequence length="418" mass="46170">MSHEGDGGGGGEMALRPGPPQAAAPLEDEDVLGEILVRLPPLPSSLVRAAAVSRHWGRLAADRAFLRRFRTHHRRPPVLGVFEERDGELLFTPLLDAPDRIPRERFSMRFWHVLGSWTLLGYRHGRVLMVNLDLALLLVFAPLAGGRRGLRGVVIPPDFVDGEYAVANGAVLCAAGDEQGHVHGDCHSGPFKVVLVATRVGHPVLARVYSSDTGEWGDLVVMAEPCVVSSFPSTLVGNALYWWLKKCQHEDDGILKFDLDSQTLSVIKRPIFNHIPSCSIRIIRGEHGGVGLAVCWYPRFQIWERMVNSHGTAIWVLRKTARMHSMLQYAMLTIVGYSEDGDALLLTVSFGGGVAAYSFMLQLESMEWTNLNQSFLEYSYHPFAYFYTAGTVRASSTAPAIEPPQQRSTIPAIVPPQQ</sequence>
<dbReference type="Gramene" id="TraesSTA6D03G03639590.1">
    <property type="protein sequence ID" value="TraesSTA6D03G03639590.1"/>
    <property type="gene ID" value="TraesSTA6D03G03639590"/>
</dbReference>
<reference evidence="2" key="2">
    <citation type="submission" date="2018-10" db="UniProtKB">
        <authorList>
            <consortium name="EnsemblPlants"/>
        </authorList>
    </citation>
    <scope>IDENTIFICATION</scope>
</reference>
<dbReference type="AlphaFoldDB" id="A0A3B6QBQ0"/>
<evidence type="ECO:0008006" key="4">
    <source>
        <dbReference type="Google" id="ProtNLM"/>
    </source>
</evidence>
<dbReference type="PaxDb" id="4565-Traes_6DS_CA329F2F6.1"/>
<gene>
    <name evidence="2" type="primary">LOC123143069</name>
</gene>
<dbReference type="OMA" id="FWHVLGS"/>
<dbReference type="Gramene" id="TraesMAC6D03G03647060.1">
    <property type="protein sequence ID" value="TraesMAC6D03G03647060.1"/>
    <property type="gene ID" value="TraesMAC6D03G03647060"/>
</dbReference>
<dbReference type="Proteomes" id="UP000019116">
    <property type="component" value="Chromosome 6D"/>
</dbReference>
<dbReference type="Gramene" id="TraesSYM6D03G03592730.1">
    <property type="protein sequence ID" value="TraesSYM6D03G03592730.1"/>
    <property type="gene ID" value="TraesSYM6D03G03592730"/>
</dbReference>
<dbReference type="SUPFAM" id="SSF81383">
    <property type="entry name" value="F-box domain"/>
    <property type="match status" value="1"/>
</dbReference>
<dbReference type="Gramene" id="TraesJUL6D03G03676770.1">
    <property type="protein sequence ID" value="TraesJUL6D03G03676770.1"/>
    <property type="gene ID" value="TraesJUL6D03G03676770"/>
</dbReference>
<feature type="region of interest" description="Disordered" evidence="1">
    <location>
        <begin position="1"/>
        <end position="24"/>
    </location>
</feature>
<dbReference type="Gramene" id="TraesCLE_scaffold_106078_01G000100.1">
    <property type="protein sequence ID" value="TraesCLE_scaffold_106078_01G000100.1"/>
    <property type="gene ID" value="TraesCLE_scaffold_106078_01G000100"/>
</dbReference>
<dbReference type="Gramene" id="TraesJAG6D03G03640010.2">
    <property type="protein sequence ID" value="TraesJAG6D03G03640010.2"/>
    <property type="gene ID" value="TraesJAG6D03G03640010"/>
</dbReference>
<dbReference type="KEGG" id="taes:123143069"/>
<dbReference type="Gramene" id="TraesROB_scaffold_042189_01G000100.1">
    <property type="protein sequence ID" value="TraesROB_scaffold_042189_01G000100.1"/>
    <property type="gene ID" value="TraesROB_scaffold_042189_01G000100"/>
</dbReference>
<dbReference type="Gramene" id="TraesCS6D03G0057300.1">
    <property type="protein sequence ID" value="TraesCS6D03G0057300.1.CDS"/>
    <property type="gene ID" value="TraesCS6D03G0057300"/>
</dbReference>
<dbReference type="GeneID" id="123143069"/>
<dbReference type="Gramene" id="TraesJAG6D03G03640010.1">
    <property type="protein sequence ID" value="TraesJAG6D03G03640010.1"/>
    <property type="gene ID" value="TraesJAG6D03G03640010"/>
</dbReference>
<organism evidence="2">
    <name type="scientific">Triticum aestivum</name>
    <name type="common">Wheat</name>
    <dbReference type="NCBI Taxonomy" id="4565"/>
    <lineage>
        <taxon>Eukaryota</taxon>
        <taxon>Viridiplantae</taxon>
        <taxon>Streptophyta</taxon>
        <taxon>Embryophyta</taxon>
        <taxon>Tracheophyta</taxon>
        <taxon>Spermatophyta</taxon>
        <taxon>Magnoliopsida</taxon>
        <taxon>Liliopsida</taxon>
        <taxon>Poales</taxon>
        <taxon>Poaceae</taxon>
        <taxon>BOP clade</taxon>
        <taxon>Pooideae</taxon>
        <taxon>Triticodae</taxon>
        <taxon>Triticeae</taxon>
        <taxon>Triticinae</taxon>
        <taxon>Triticum</taxon>
    </lineage>
</organism>
<dbReference type="Gramene" id="TraesARI6D03G03612110.1">
    <property type="protein sequence ID" value="TraesARI6D03G03612110.1"/>
    <property type="gene ID" value="TraesARI6D03G03612110"/>
</dbReference>
<reference evidence="2" key="1">
    <citation type="submission" date="2018-08" db="EMBL/GenBank/DDBJ databases">
        <authorList>
            <person name="Rossello M."/>
        </authorList>
    </citation>
    <scope>NUCLEOTIDE SEQUENCE [LARGE SCALE GENOMIC DNA]</scope>
    <source>
        <strain evidence="2">cv. Chinese Spring</strain>
    </source>
</reference>
<dbReference type="Gramene" id="TraesNOR6D03G03687650.1">
    <property type="protein sequence ID" value="TraesNOR6D03G03687650.1"/>
    <property type="gene ID" value="TraesNOR6D03G03687650"/>
</dbReference>
<evidence type="ECO:0000313" key="2">
    <source>
        <dbReference type="EnsemblPlants" id="TraesCS6D02G029000.1"/>
    </source>
</evidence>
<accession>A0A3B6QBQ0</accession>
<dbReference type="PANTHER" id="PTHR32133:SF360">
    <property type="entry name" value="F-BOX DOMAIN-CONTAINING PROTEIN"/>
    <property type="match status" value="1"/>
</dbReference>
<dbReference type="Gramene" id="TraesSYM6D03G03592730.2">
    <property type="protein sequence ID" value="TraesSYM6D03G03592730.2"/>
    <property type="gene ID" value="TraesSYM6D03G03592730"/>
</dbReference>
<dbReference type="InterPro" id="IPR036047">
    <property type="entry name" value="F-box-like_dom_sf"/>
</dbReference>
<evidence type="ECO:0000313" key="3">
    <source>
        <dbReference type="Proteomes" id="UP000019116"/>
    </source>
</evidence>
<dbReference type="Gramene" id="TraesLAC6D03G03598690.1">
    <property type="protein sequence ID" value="TraesLAC6D03G03598690.1"/>
    <property type="gene ID" value="TraesLAC6D03G03598690"/>
</dbReference>
<name>A0A3B6QBQ0_WHEAT</name>
<dbReference type="RefSeq" id="XP_044417784.1">
    <property type="nucleotide sequence ID" value="XM_044561849.1"/>
</dbReference>
<dbReference type="STRING" id="4565.A0A3B6QBQ0"/>
<dbReference type="PANTHER" id="PTHR32133">
    <property type="entry name" value="OS07G0120400 PROTEIN"/>
    <property type="match status" value="1"/>
</dbReference>
<protein>
    <recommendedName>
        <fullName evidence="4">F-box domain-containing protein</fullName>
    </recommendedName>
</protein>
<dbReference type="Gramene" id="TraesCAD_scaffold_040713_01G000100.1">
    <property type="protein sequence ID" value="TraesCAD_scaffold_040713_01G000100.1"/>
    <property type="gene ID" value="TraesCAD_scaffold_040713_01G000100"/>
</dbReference>
<dbReference type="EnsemblPlants" id="TraesCS6D02G029000.1">
    <property type="protein sequence ID" value="TraesCS6D02G029000.1"/>
    <property type="gene ID" value="TraesCS6D02G029000"/>
</dbReference>
<dbReference type="Gramene" id="TraesCS6D02G029000.1">
    <property type="protein sequence ID" value="TraesCS6D02G029000.1"/>
    <property type="gene ID" value="TraesCS6D02G029000"/>
</dbReference>
<dbReference type="Gramene" id="TraesWEE_scaffold_057759_01G000100.1">
    <property type="protein sequence ID" value="TraesWEE_scaffold_057759_01G000100.1"/>
    <property type="gene ID" value="TraesWEE_scaffold_057759_01G000100"/>
</dbReference>
<evidence type="ECO:0000256" key="1">
    <source>
        <dbReference type="SAM" id="MobiDB-lite"/>
    </source>
</evidence>